<evidence type="ECO:0000256" key="7">
    <source>
        <dbReference type="SAM" id="Phobius"/>
    </source>
</evidence>
<keyword evidence="5 7" id="KW-1133">Transmembrane helix</keyword>
<evidence type="ECO:0000256" key="2">
    <source>
        <dbReference type="ARBA" id="ARBA00010792"/>
    </source>
</evidence>
<feature type="transmembrane region" description="Helical" evidence="7">
    <location>
        <begin position="138"/>
        <end position="163"/>
    </location>
</feature>
<dbReference type="InterPro" id="IPR051311">
    <property type="entry name" value="DedA_domain"/>
</dbReference>
<evidence type="ECO:0000256" key="1">
    <source>
        <dbReference type="ARBA" id="ARBA00004651"/>
    </source>
</evidence>
<dbReference type="GO" id="GO:0005886">
    <property type="term" value="C:plasma membrane"/>
    <property type="evidence" value="ECO:0007669"/>
    <property type="project" value="UniProtKB-SubCell"/>
</dbReference>
<dbReference type="Pfam" id="PF09335">
    <property type="entry name" value="VTT_dom"/>
    <property type="match status" value="1"/>
</dbReference>
<evidence type="ECO:0000313" key="10">
    <source>
        <dbReference type="Proteomes" id="UP000652013"/>
    </source>
</evidence>
<feature type="domain" description="VTT" evidence="8">
    <location>
        <begin position="38"/>
        <end position="158"/>
    </location>
</feature>
<evidence type="ECO:0000256" key="3">
    <source>
        <dbReference type="ARBA" id="ARBA00022475"/>
    </source>
</evidence>
<keyword evidence="6 7" id="KW-0472">Membrane</keyword>
<comment type="subcellular location">
    <subcellularLocation>
        <location evidence="1">Cell membrane</location>
        <topology evidence="1">Multi-pass membrane protein</topology>
    </subcellularLocation>
</comment>
<dbReference type="PANTHER" id="PTHR42709:SF6">
    <property type="entry name" value="UNDECAPRENYL PHOSPHATE TRANSPORTER A"/>
    <property type="match status" value="1"/>
</dbReference>
<organism evidence="9 10">
    <name type="scientific">Spirilliplanes yamanashiensis</name>
    <dbReference type="NCBI Taxonomy" id="42233"/>
    <lineage>
        <taxon>Bacteria</taxon>
        <taxon>Bacillati</taxon>
        <taxon>Actinomycetota</taxon>
        <taxon>Actinomycetes</taxon>
        <taxon>Micromonosporales</taxon>
        <taxon>Micromonosporaceae</taxon>
        <taxon>Spirilliplanes</taxon>
    </lineage>
</organism>
<feature type="transmembrane region" description="Helical" evidence="7">
    <location>
        <begin position="169"/>
        <end position="189"/>
    </location>
</feature>
<dbReference type="EMBL" id="BOOY01000005">
    <property type="protein sequence ID" value="GIJ01694.1"/>
    <property type="molecule type" value="Genomic_DNA"/>
</dbReference>
<evidence type="ECO:0000256" key="5">
    <source>
        <dbReference type="ARBA" id="ARBA00022989"/>
    </source>
</evidence>
<evidence type="ECO:0000256" key="4">
    <source>
        <dbReference type="ARBA" id="ARBA00022692"/>
    </source>
</evidence>
<feature type="transmembrane region" description="Helical" evidence="7">
    <location>
        <begin position="49"/>
        <end position="74"/>
    </location>
</feature>
<reference evidence="9" key="1">
    <citation type="submission" date="2021-01" db="EMBL/GenBank/DDBJ databases">
        <title>Whole genome shotgun sequence of Spirilliplanes yamanashiensis NBRC 15828.</title>
        <authorList>
            <person name="Komaki H."/>
            <person name="Tamura T."/>
        </authorList>
    </citation>
    <scope>NUCLEOTIDE SEQUENCE</scope>
    <source>
        <strain evidence="9">NBRC 15828</strain>
    </source>
</reference>
<dbReference type="AlphaFoldDB" id="A0A8J4DHQ1"/>
<keyword evidence="3" id="KW-1003">Cell membrane</keyword>
<protein>
    <recommendedName>
        <fullName evidence="8">VTT domain-containing protein</fullName>
    </recommendedName>
</protein>
<proteinExistence type="inferred from homology"/>
<gene>
    <name evidence="9" type="ORF">Sya03_10460</name>
</gene>
<keyword evidence="10" id="KW-1185">Reference proteome</keyword>
<evidence type="ECO:0000256" key="6">
    <source>
        <dbReference type="ARBA" id="ARBA00023136"/>
    </source>
</evidence>
<dbReference type="PANTHER" id="PTHR42709">
    <property type="entry name" value="ALKALINE PHOSPHATASE LIKE PROTEIN"/>
    <property type="match status" value="1"/>
</dbReference>
<accession>A0A8J4DHQ1</accession>
<dbReference type="InterPro" id="IPR032816">
    <property type="entry name" value="VTT_dom"/>
</dbReference>
<sequence length="200" mass="20469">MLTAFVDWLGTLDTWVVVAMTVLTAAVETTFLLGLFVPGESVVTLAAGLEGGFALALAAGTTGALGGQLLGYAAGRVLGQRLRGTRLGRRIGEQRWLTAESYLRDHGATALVAARFLAVVHAVVPIMAGVAGMPLRRFLGWSALGTTIWVTLFATLGAIGAGAVGGSGLLLVAVGVSLLGVLPMAGRLLRRRPAVALPVA</sequence>
<dbReference type="Proteomes" id="UP000652013">
    <property type="component" value="Unassembled WGS sequence"/>
</dbReference>
<feature type="transmembrane region" description="Helical" evidence="7">
    <location>
        <begin position="15"/>
        <end position="37"/>
    </location>
</feature>
<feature type="transmembrane region" description="Helical" evidence="7">
    <location>
        <begin position="110"/>
        <end position="131"/>
    </location>
</feature>
<evidence type="ECO:0000313" key="9">
    <source>
        <dbReference type="EMBL" id="GIJ01694.1"/>
    </source>
</evidence>
<dbReference type="RefSeq" id="WP_203937001.1">
    <property type="nucleotide sequence ID" value="NZ_BAAAGJ010000005.1"/>
</dbReference>
<comment type="caution">
    <text evidence="9">The sequence shown here is derived from an EMBL/GenBank/DDBJ whole genome shotgun (WGS) entry which is preliminary data.</text>
</comment>
<comment type="similarity">
    <text evidence="2">Belongs to the DedA family.</text>
</comment>
<evidence type="ECO:0000259" key="8">
    <source>
        <dbReference type="Pfam" id="PF09335"/>
    </source>
</evidence>
<keyword evidence="4 7" id="KW-0812">Transmembrane</keyword>
<name>A0A8J4DHQ1_9ACTN</name>